<organism evidence="1 2">
    <name type="scientific">Klebsormidium nitens</name>
    <name type="common">Green alga</name>
    <name type="synonym">Ulothrix nitens</name>
    <dbReference type="NCBI Taxonomy" id="105231"/>
    <lineage>
        <taxon>Eukaryota</taxon>
        <taxon>Viridiplantae</taxon>
        <taxon>Streptophyta</taxon>
        <taxon>Klebsormidiophyceae</taxon>
        <taxon>Klebsormidiales</taxon>
        <taxon>Klebsormidiaceae</taxon>
        <taxon>Klebsormidium</taxon>
    </lineage>
</organism>
<dbReference type="EMBL" id="DF237583">
    <property type="protein sequence ID" value="GAQ90397.1"/>
    <property type="molecule type" value="Genomic_DNA"/>
</dbReference>
<accession>A0A1Y1IP54</accession>
<reference evidence="1 2" key="1">
    <citation type="journal article" date="2014" name="Nat. Commun.">
        <title>Klebsormidium flaccidum genome reveals primary factors for plant terrestrial adaptation.</title>
        <authorList>
            <person name="Hori K."/>
            <person name="Maruyama F."/>
            <person name="Fujisawa T."/>
            <person name="Togashi T."/>
            <person name="Yamamoto N."/>
            <person name="Seo M."/>
            <person name="Sato S."/>
            <person name="Yamada T."/>
            <person name="Mori H."/>
            <person name="Tajima N."/>
            <person name="Moriyama T."/>
            <person name="Ikeuchi M."/>
            <person name="Watanabe M."/>
            <person name="Wada H."/>
            <person name="Kobayashi K."/>
            <person name="Saito M."/>
            <person name="Masuda T."/>
            <person name="Sasaki-Sekimoto Y."/>
            <person name="Mashiguchi K."/>
            <person name="Awai K."/>
            <person name="Shimojima M."/>
            <person name="Masuda S."/>
            <person name="Iwai M."/>
            <person name="Nobusawa T."/>
            <person name="Narise T."/>
            <person name="Kondo S."/>
            <person name="Saito H."/>
            <person name="Sato R."/>
            <person name="Murakawa M."/>
            <person name="Ihara Y."/>
            <person name="Oshima-Yamada Y."/>
            <person name="Ohtaka K."/>
            <person name="Satoh M."/>
            <person name="Sonobe K."/>
            <person name="Ishii M."/>
            <person name="Ohtani R."/>
            <person name="Kanamori-Sato M."/>
            <person name="Honoki R."/>
            <person name="Miyazaki D."/>
            <person name="Mochizuki H."/>
            <person name="Umetsu J."/>
            <person name="Higashi K."/>
            <person name="Shibata D."/>
            <person name="Kamiya Y."/>
            <person name="Sato N."/>
            <person name="Nakamura Y."/>
            <person name="Tabata S."/>
            <person name="Ida S."/>
            <person name="Kurokawa K."/>
            <person name="Ohta H."/>
        </authorList>
    </citation>
    <scope>NUCLEOTIDE SEQUENCE [LARGE SCALE GENOMIC DNA]</scope>
    <source>
        <strain evidence="1 2">NIES-2285</strain>
    </source>
</reference>
<evidence type="ECO:0000313" key="1">
    <source>
        <dbReference type="EMBL" id="GAQ90397.1"/>
    </source>
</evidence>
<evidence type="ECO:0000313" key="2">
    <source>
        <dbReference type="Proteomes" id="UP000054558"/>
    </source>
</evidence>
<dbReference type="Proteomes" id="UP000054558">
    <property type="component" value="Unassembled WGS sequence"/>
</dbReference>
<gene>
    <name evidence="1" type="ORF">KFL_006340160</name>
</gene>
<protein>
    <submittedName>
        <fullName evidence="1">Uncharacterized protein</fullName>
    </submittedName>
</protein>
<sequence length="108" mass="11792">METDLMLKAALAIGLVLILARCTGKTRERFTDYIPADKLPSNSTLGAMSILPVDSKLLPSEERPQLSYASATARASRSFGGEEEDAARAYNQALDRYGLDKRRNNVSA</sequence>
<dbReference type="AlphaFoldDB" id="A0A1Y1IP54"/>
<proteinExistence type="predicted"/>
<name>A0A1Y1IP54_KLENI</name>
<keyword evidence="2" id="KW-1185">Reference proteome</keyword>